<proteinExistence type="predicted"/>
<evidence type="ECO:0000313" key="2">
    <source>
        <dbReference type="Proteomes" id="UP000559256"/>
    </source>
</evidence>
<dbReference type="Proteomes" id="UP000559256">
    <property type="component" value="Unassembled WGS sequence"/>
</dbReference>
<comment type="caution">
    <text evidence="1">The sequence shown here is derived from an EMBL/GenBank/DDBJ whole genome shotgun (WGS) entry which is preliminary data.</text>
</comment>
<reference evidence="1 2" key="1">
    <citation type="journal article" date="2020" name="ISME J.">
        <title>Uncovering the hidden diversity of litter-decomposition mechanisms in mushroom-forming fungi.</title>
        <authorList>
            <person name="Floudas D."/>
            <person name="Bentzer J."/>
            <person name="Ahren D."/>
            <person name="Johansson T."/>
            <person name="Persson P."/>
            <person name="Tunlid A."/>
        </authorList>
    </citation>
    <scope>NUCLEOTIDE SEQUENCE [LARGE SCALE GENOMIC DNA]</scope>
    <source>
        <strain evidence="1 2">CBS 291.85</strain>
    </source>
</reference>
<evidence type="ECO:0000313" key="1">
    <source>
        <dbReference type="EMBL" id="KAF5371601.1"/>
    </source>
</evidence>
<sequence>MSRVSWIQGVINRLDDSFTSDLGDSRETASLAEVSQLSKRSSLHRNSNPVYGQPYEAREEIDGFAFRGLPTKVAPFSLLEAQAQIVVTVFANAGSDNPAVWDYEREWNK</sequence>
<dbReference type="AlphaFoldDB" id="A0A8H5LW77"/>
<keyword evidence="2" id="KW-1185">Reference proteome</keyword>
<name>A0A8H5LW77_9AGAR</name>
<protein>
    <submittedName>
        <fullName evidence="1">Uncharacterized protein</fullName>
    </submittedName>
</protein>
<organism evidence="1 2">
    <name type="scientific">Tetrapyrgos nigripes</name>
    <dbReference type="NCBI Taxonomy" id="182062"/>
    <lineage>
        <taxon>Eukaryota</taxon>
        <taxon>Fungi</taxon>
        <taxon>Dikarya</taxon>
        <taxon>Basidiomycota</taxon>
        <taxon>Agaricomycotina</taxon>
        <taxon>Agaricomycetes</taxon>
        <taxon>Agaricomycetidae</taxon>
        <taxon>Agaricales</taxon>
        <taxon>Marasmiineae</taxon>
        <taxon>Marasmiaceae</taxon>
        <taxon>Tetrapyrgos</taxon>
    </lineage>
</organism>
<dbReference type="EMBL" id="JAACJM010000007">
    <property type="protein sequence ID" value="KAF5371601.1"/>
    <property type="molecule type" value="Genomic_DNA"/>
</dbReference>
<accession>A0A8H5LW77</accession>
<gene>
    <name evidence="1" type="ORF">D9758_003477</name>
</gene>